<sequence>MSDKEKLNKARALFERGEYSEARRLLEEITTKEPTVRLNVLSALIGVLDHVTENDKLLAVANEGIEVATRTGNDEMRSYFLGKRSFFLLSELSSMIYRQSNLMLSARVFPWIEFSLKKDKDEYETLSKRRVELEQEIESAIEAVAKGAEQSTDHNFKGHQFSSIGDAYSTKYLVDKLDYQEGGKIKSKIANLYVVRRWNLDHYLYRPEVRRKIDASRDRCIAYFEKSIKEFELAGQKSEQAHSIYNLAAKTLLFNNFRRTRRLLVEARAMAESIGEKRLLKKIEYLEKRVAGENEMRDYVNEMGLDMPEGRHPSL</sequence>
<dbReference type="EMBL" id="MGIP01000023">
    <property type="protein sequence ID" value="OGM90449.1"/>
    <property type="molecule type" value="Genomic_DNA"/>
</dbReference>
<organism evidence="2 3">
    <name type="scientific">Candidatus Wolfebacteria bacterium RIFCSPHIGHO2_01_FULL_48_22</name>
    <dbReference type="NCBI Taxonomy" id="1802555"/>
    <lineage>
        <taxon>Bacteria</taxon>
        <taxon>Candidatus Wolfeibacteriota</taxon>
    </lineage>
</organism>
<evidence type="ECO:0000256" key="1">
    <source>
        <dbReference type="SAM" id="Coils"/>
    </source>
</evidence>
<reference evidence="2 3" key="1">
    <citation type="journal article" date="2016" name="Nat. Commun.">
        <title>Thousands of microbial genomes shed light on interconnected biogeochemical processes in an aquifer system.</title>
        <authorList>
            <person name="Anantharaman K."/>
            <person name="Brown C.T."/>
            <person name="Hug L.A."/>
            <person name="Sharon I."/>
            <person name="Castelle C.J."/>
            <person name="Probst A.J."/>
            <person name="Thomas B.C."/>
            <person name="Singh A."/>
            <person name="Wilkins M.J."/>
            <person name="Karaoz U."/>
            <person name="Brodie E.L."/>
            <person name="Williams K.H."/>
            <person name="Hubbard S.S."/>
            <person name="Banfield J.F."/>
        </authorList>
    </citation>
    <scope>NUCLEOTIDE SEQUENCE [LARGE SCALE GENOMIC DNA]</scope>
</reference>
<dbReference type="STRING" id="1802555.A2755_03005"/>
<dbReference type="Proteomes" id="UP000177029">
    <property type="component" value="Unassembled WGS sequence"/>
</dbReference>
<name>A0A1F8DR51_9BACT</name>
<accession>A0A1F8DR51</accession>
<evidence type="ECO:0000313" key="2">
    <source>
        <dbReference type="EMBL" id="OGM90449.1"/>
    </source>
</evidence>
<proteinExistence type="predicted"/>
<comment type="caution">
    <text evidence="2">The sequence shown here is derived from an EMBL/GenBank/DDBJ whole genome shotgun (WGS) entry which is preliminary data.</text>
</comment>
<feature type="coiled-coil region" evidence="1">
    <location>
        <begin position="116"/>
        <end position="150"/>
    </location>
</feature>
<dbReference type="AlphaFoldDB" id="A0A1F8DR51"/>
<evidence type="ECO:0000313" key="3">
    <source>
        <dbReference type="Proteomes" id="UP000177029"/>
    </source>
</evidence>
<gene>
    <name evidence="2" type="ORF">A2755_03005</name>
</gene>
<keyword evidence="1" id="KW-0175">Coiled coil</keyword>
<protein>
    <submittedName>
        <fullName evidence="2">Uncharacterized protein</fullName>
    </submittedName>
</protein>